<comment type="caution">
    <text evidence="1">The sequence shown here is derived from an EMBL/GenBank/DDBJ whole genome shotgun (WGS) entry which is preliminary data.</text>
</comment>
<proteinExistence type="predicted"/>
<accession>A0A0F9KD93</accession>
<name>A0A0F9KD93_9ZZZZ</name>
<dbReference type="EMBL" id="LAZR01009437">
    <property type="protein sequence ID" value="KKM72616.1"/>
    <property type="molecule type" value="Genomic_DNA"/>
</dbReference>
<dbReference type="AlphaFoldDB" id="A0A0F9KD93"/>
<protein>
    <submittedName>
        <fullName evidence="1">Uncharacterized protein</fullName>
    </submittedName>
</protein>
<gene>
    <name evidence="1" type="ORF">LCGC14_1418750</name>
</gene>
<reference evidence="1" key="1">
    <citation type="journal article" date="2015" name="Nature">
        <title>Complex archaea that bridge the gap between prokaryotes and eukaryotes.</title>
        <authorList>
            <person name="Spang A."/>
            <person name="Saw J.H."/>
            <person name="Jorgensen S.L."/>
            <person name="Zaremba-Niedzwiedzka K."/>
            <person name="Martijn J."/>
            <person name="Lind A.E."/>
            <person name="van Eijk R."/>
            <person name="Schleper C."/>
            <person name="Guy L."/>
            <person name="Ettema T.J."/>
        </authorList>
    </citation>
    <scope>NUCLEOTIDE SEQUENCE</scope>
</reference>
<sequence length="151" mass="16565">MGGSKRLGEQVAGELGIEDLNDPRVVAETDARLRTARRADAIASRRYGLYFEEIPTAAQMGVWTEAEHRERGLWGGNGDPCPHYKGYDGGVGGCLENELRACDHELGTPCEVWLNIVRESQEEDGVARNRVAVGGTWDEDFPPGFPGRPPK</sequence>
<evidence type="ECO:0000313" key="1">
    <source>
        <dbReference type="EMBL" id="KKM72616.1"/>
    </source>
</evidence>
<organism evidence="1">
    <name type="scientific">marine sediment metagenome</name>
    <dbReference type="NCBI Taxonomy" id="412755"/>
    <lineage>
        <taxon>unclassified sequences</taxon>
        <taxon>metagenomes</taxon>
        <taxon>ecological metagenomes</taxon>
    </lineage>
</organism>